<dbReference type="EC" id="5.4.99.25" evidence="5"/>
<dbReference type="OrthoDB" id="9802309at2"/>
<dbReference type="Proteomes" id="UP000019229">
    <property type="component" value="Chromosome"/>
</dbReference>
<dbReference type="eggNOG" id="COG0130">
    <property type="taxonomic scope" value="Bacteria"/>
</dbReference>
<protein>
    <recommendedName>
        <fullName evidence="5">tRNA pseudouridine synthase B</fullName>
        <ecNumber evidence="5">5.4.99.25</ecNumber>
    </recommendedName>
    <alternativeName>
        <fullName evidence="5">tRNA pseudouridine(55) synthase</fullName>
        <shortName evidence="5">Psi55 synthase</shortName>
    </alternativeName>
    <alternativeName>
        <fullName evidence="5">tRNA pseudouridylate synthase</fullName>
    </alternativeName>
    <alternativeName>
        <fullName evidence="5">tRNA-uridine isomerase</fullName>
    </alternativeName>
</protein>
<accession>W5USJ8</accession>
<evidence type="ECO:0000256" key="2">
    <source>
        <dbReference type="ARBA" id="ARBA00005642"/>
    </source>
</evidence>
<dbReference type="InterPro" id="IPR014780">
    <property type="entry name" value="tRNA_psdUridine_synth_TruB"/>
</dbReference>
<evidence type="ECO:0000256" key="1">
    <source>
        <dbReference type="ARBA" id="ARBA00000385"/>
    </source>
</evidence>
<dbReference type="GO" id="GO:0031119">
    <property type="term" value="P:tRNA pseudouridine synthesis"/>
    <property type="evidence" value="ECO:0007669"/>
    <property type="project" value="UniProtKB-UniRule"/>
</dbReference>
<dbReference type="GO" id="GO:0003723">
    <property type="term" value="F:RNA binding"/>
    <property type="evidence" value="ECO:0007669"/>
    <property type="project" value="InterPro"/>
</dbReference>
<dbReference type="Pfam" id="PF01509">
    <property type="entry name" value="TruB_N"/>
    <property type="match status" value="1"/>
</dbReference>
<dbReference type="HAMAP" id="MF_01080">
    <property type="entry name" value="TruB_bact"/>
    <property type="match status" value="1"/>
</dbReference>
<reference evidence="7 8" key="1">
    <citation type="journal article" date="2014" name="Genome Announc.">
        <title>Complete Genome Sequence of Mycoplasma bovoculi Strain M165/69T (ATCC 29104).</title>
        <authorList>
            <person name="Calcutt M.J."/>
            <person name="Foecking M.F."/>
        </authorList>
    </citation>
    <scope>NUCLEOTIDE SEQUENCE [LARGE SCALE GENOMIC DNA]</scope>
    <source>
        <strain evidence="7">M165/69</strain>
    </source>
</reference>
<organism evidence="7 8">
    <name type="scientific">Mesomycoplasma bovoculi M165/69</name>
    <dbReference type="NCBI Taxonomy" id="743966"/>
    <lineage>
        <taxon>Bacteria</taxon>
        <taxon>Bacillati</taxon>
        <taxon>Mycoplasmatota</taxon>
        <taxon>Mycoplasmoidales</taxon>
        <taxon>Metamycoplasmataceae</taxon>
        <taxon>Mesomycoplasma</taxon>
    </lineage>
</organism>
<dbReference type="Gene3D" id="3.30.2350.10">
    <property type="entry name" value="Pseudouridine synthase"/>
    <property type="match status" value="1"/>
</dbReference>
<dbReference type="KEGG" id="mbc:MYB_00325"/>
<dbReference type="PANTHER" id="PTHR13767">
    <property type="entry name" value="TRNA-PSEUDOURIDINE SYNTHASE"/>
    <property type="match status" value="1"/>
</dbReference>
<dbReference type="STRING" id="743966.MYB_00325"/>
<comment type="catalytic activity">
    <reaction evidence="1 5">
        <text>uridine(55) in tRNA = pseudouridine(55) in tRNA</text>
        <dbReference type="Rhea" id="RHEA:42532"/>
        <dbReference type="Rhea" id="RHEA-COMP:10101"/>
        <dbReference type="Rhea" id="RHEA-COMP:10102"/>
        <dbReference type="ChEBI" id="CHEBI:65314"/>
        <dbReference type="ChEBI" id="CHEBI:65315"/>
        <dbReference type="EC" id="5.4.99.25"/>
    </reaction>
</comment>
<sequence length="281" mass="31738">MIKLLYKPSGVSSFKFIKQFAKENFVNKIGHTGTLDPLACGLIMIATDEDTKLIPYLDKGKKTYVTKVKFGYISDTFDSEGDIKVFENAKLVNLELLNQKLIELCSKTSQLPPIFSAKKIGGKKAYELARSNHSVNLKPVQIQIFQWSILDWNLNQQEALISFEVSRGTYIRSLVHDLGQLLNSGAIMTGLERIKLAGMDKTFIEKDINPLDLIQLPYLKLSKLELVNLFNGKQIKREDQEQEVLLIYCKKIVGIGKIKNNLIITDKLFGNVINKLLGSNE</sequence>
<feature type="active site" description="Nucleophile" evidence="5">
    <location>
        <position position="36"/>
    </location>
</feature>
<keyword evidence="8" id="KW-1185">Reference proteome</keyword>
<dbReference type="AlphaFoldDB" id="W5USJ8"/>
<feature type="domain" description="Pseudouridine synthase II N-terminal" evidence="6">
    <location>
        <begin position="26"/>
        <end position="171"/>
    </location>
</feature>
<dbReference type="EMBL" id="CP007154">
    <property type="protein sequence ID" value="AHH45076.1"/>
    <property type="molecule type" value="Genomic_DNA"/>
</dbReference>
<dbReference type="InterPro" id="IPR002501">
    <property type="entry name" value="PsdUridine_synth_N"/>
</dbReference>
<dbReference type="PANTHER" id="PTHR13767:SF2">
    <property type="entry name" value="PSEUDOURIDYLATE SYNTHASE TRUB1"/>
    <property type="match status" value="1"/>
</dbReference>
<evidence type="ECO:0000259" key="6">
    <source>
        <dbReference type="Pfam" id="PF01509"/>
    </source>
</evidence>
<keyword evidence="3 5" id="KW-0819">tRNA processing</keyword>
<dbReference type="HOGENOM" id="CLU_032087_0_2_14"/>
<dbReference type="InterPro" id="IPR020103">
    <property type="entry name" value="PsdUridine_synth_cat_dom_sf"/>
</dbReference>
<evidence type="ECO:0000256" key="3">
    <source>
        <dbReference type="ARBA" id="ARBA00022694"/>
    </source>
</evidence>
<keyword evidence="4 5" id="KW-0413">Isomerase</keyword>
<dbReference type="GO" id="GO:0160148">
    <property type="term" value="F:tRNA pseudouridine(55) synthase activity"/>
    <property type="evidence" value="ECO:0007669"/>
    <property type="project" value="UniProtKB-EC"/>
</dbReference>
<name>W5USJ8_9BACT</name>
<dbReference type="PATRIC" id="fig|743966.3.peg.63"/>
<dbReference type="SUPFAM" id="SSF55120">
    <property type="entry name" value="Pseudouridine synthase"/>
    <property type="match status" value="1"/>
</dbReference>
<dbReference type="RefSeq" id="WP_022934876.1">
    <property type="nucleotide sequence ID" value="NZ_CP007154.1"/>
</dbReference>
<dbReference type="NCBIfam" id="TIGR00431">
    <property type="entry name" value="TruB"/>
    <property type="match status" value="1"/>
</dbReference>
<evidence type="ECO:0000313" key="7">
    <source>
        <dbReference type="EMBL" id="AHH45076.1"/>
    </source>
</evidence>
<evidence type="ECO:0000313" key="8">
    <source>
        <dbReference type="Proteomes" id="UP000019229"/>
    </source>
</evidence>
<gene>
    <name evidence="5 7" type="primary">truB</name>
    <name evidence="7" type="ORF">MYB_00325</name>
</gene>
<comment type="function">
    <text evidence="5">Responsible for synthesis of pseudouridine from uracil-55 in the psi GC loop of transfer RNAs.</text>
</comment>
<dbReference type="GO" id="GO:1990481">
    <property type="term" value="P:mRNA pseudouridine synthesis"/>
    <property type="evidence" value="ECO:0007669"/>
    <property type="project" value="TreeGrafter"/>
</dbReference>
<evidence type="ECO:0000256" key="4">
    <source>
        <dbReference type="ARBA" id="ARBA00023235"/>
    </source>
</evidence>
<proteinExistence type="inferred from homology"/>
<evidence type="ECO:0000256" key="5">
    <source>
        <dbReference type="HAMAP-Rule" id="MF_01080"/>
    </source>
</evidence>
<comment type="similarity">
    <text evidence="2 5">Belongs to the pseudouridine synthase TruB family. Type 1 subfamily.</text>
</comment>